<organism evidence="6 7">
    <name type="scientific">Paractinoplanes pyxinae</name>
    <dbReference type="NCBI Taxonomy" id="2997416"/>
    <lineage>
        <taxon>Bacteria</taxon>
        <taxon>Bacillati</taxon>
        <taxon>Actinomycetota</taxon>
        <taxon>Actinomycetes</taxon>
        <taxon>Micromonosporales</taxon>
        <taxon>Micromonosporaceae</taxon>
        <taxon>Paractinoplanes</taxon>
    </lineage>
</organism>
<evidence type="ECO:0000313" key="7">
    <source>
        <dbReference type="Proteomes" id="UP001151002"/>
    </source>
</evidence>
<protein>
    <submittedName>
        <fullName evidence="6">ATP-grasp domain-containing protein</fullName>
    </submittedName>
</protein>
<dbReference type="Proteomes" id="UP001151002">
    <property type="component" value="Unassembled WGS sequence"/>
</dbReference>
<dbReference type="PROSITE" id="PS50975">
    <property type="entry name" value="ATP_GRASP"/>
    <property type="match status" value="1"/>
</dbReference>
<proteinExistence type="predicted"/>
<dbReference type="InterPro" id="IPR011761">
    <property type="entry name" value="ATP-grasp"/>
</dbReference>
<keyword evidence="2 4" id="KW-0547">Nucleotide-binding</keyword>
<feature type="domain" description="ATP-grasp" evidence="5">
    <location>
        <begin position="104"/>
        <end position="305"/>
    </location>
</feature>
<keyword evidence="7" id="KW-1185">Reference proteome</keyword>
<evidence type="ECO:0000256" key="4">
    <source>
        <dbReference type="PROSITE-ProRule" id="PRU00409"/>
    </source>
</evidence>
<evidence type="ECO:0000259" key="5">
    <source>
        <dbReference type="PROSITE" id="PS50975"/>
    </source>
</evidence>
<comment type="caution">
    <text evidence="6">The sequence shown here is derived from an EMBL/GenBank/DDBJ whole genome shotgun (WGS) entry which is preliminary data.</text>
</comment>
<evidence type="ECO:0000256" key="2">
    <source>
        <dbReference type="ARBA" id="ARBA00022741"/>
    </source>
</evidence>
<dbReference type="PANTHER" id="PTHR43585">
    <property type="entry name" value="FUMIPYRROLE BIOSYNTHESIS PROTEIN C"/>
    <property type="match status" value="1"/>
</dbReference>
<accession>A0ABT4BC47</accession>
<dbReference type="PANTHER" id="PTHR43585:SF2">
    <property type="entry name" value="ATP-GRASP ENZYME FSQD"/>
    <property type="match status" value="1"/>
</dbReference>
<sequence>MVPIAADGSLAPVDIAKSSDGLLELVFLINSEEPESASLAPIASALARTESAPFSDLEACRRAMERCGAGSAQTFVDRYCRLTALLNAVGSERETTWGRKDVQRQLYRMAGVSHTRSRRLHSAECLLGFIAAEGLPVVVKPVDGVASRELWILRNENDVREILQSRSRPENFAGMFAETFIMGQPPHAPYLGDYYSAEVFRDRSGNPFISVLSDRIAPREPANREAGVIFPTHLDNTEAAVLLRTADAAVDALGEHHGAFHVEVKQGVPQPDVIEVNGRLGGFVHRLVLAGTGVDMGRMALLAGLGRAADVRLDWRRCVALLMFQPPVDALRIEAGPNRRELMDLPGVFSVDRLVSHGAVVDGRGENGGALARVWLTADDHDMLHRRVGRVVETLDERFVLVDRNGRRVCDTRWTQQISRHQYKECE</sequence>
<dbReference type="Gene3D" id="3.30.470.20">
    <property type="entry name" value="ATP-grasp fold, B domain"/>
    <property type="match status" value="1"/>
</dbReference>
<keyword evidence="3 4" id="KW-0067">ATP-binding</keyword>
<evidence type="ECO:0000256" key="3">
    <source>
        <dbReference type="ARBA" id="ARBA00022840"/>
    </source>
</evidence>
<name>A0ABT4BC47_9ACTN</name>
<evidence type="ECO:0000256" key="1">
    <source>
        <dbReference type="ARBA" id="ARBA00022598"/>
    </source>
</evidence>
<evidence type="ECO:0000313" key="6">
    <source>
        <dbReference type="EMBL" id="MCY1144086.1"/>
    </source>
</evidence>
<dbReference type="EMBL" id="JAPNTZ010000018">
    <property type="protein sequence ID" value="MCY1144086.1"/>
    <property type="molecule type" value="Genomic_DNA"/>
</dbReference>
<dbReference type="Pfam" id="PF13535">
    <property type="entry name" value="ATP-grasp_4"/>
    <property type="match status" value="1"/>
</dbReference>
<dbReference type="RefSeq" id="WP_267568641.1">
    <property type="nucleotide sequence ID" value="NZ_JAPNTZ010000018.1"/>
</dbReference>
<reference evidence="6" key="1">
    <citation type="submission" date="2022-11" db="EMBL/GenBank/DDBJ databases">
        <authorList>
            <person name="Somphong A."/>
            <person name="Phongsopitanun W."/>
        </authorList>
    </citation>
    <scope>NUCLEOTIDE SEQUENCE</scope>
    <source>
        <strain evidence="6">Pm04-4</strain>
    </source>
</reference>
<keyword evidence="1" id="KW-0436">Ligase</keyword>
<gene>
    <name evidence="6" type="ORF">OWR29_39335</name>
</gene>
<dbReference type="InterPro" id="IPR052032">
    <property type="entry name" value="ATP-dep_AA_Ligase"/>
</dbReference>
<dbReference type="SUPFAM" id="SSF56059">
    <property type="entry name" value="Glutathione synthetase ATP-binding domain-like"/>
    <property type="match status" value="1"/>
</dbReference>